<dbReference type="Proteomes" id="UP000004521">
    <property type="component" value="Chromosome II"/>
</dbReference>
<dbReference type="SMART" id="SM00872">
    <property type="entry name" value="Alpha-mann_mid"/>
    <property type="match status" value="1"/>
</dbReference>
<evidence type="ECO:0000313" key="6">
    <source>
        <dbReference type="EMBL" id="EHN68739.1"/>
    </source>
</evidence>
<protein>
    <submittedName>
        <fullName evidence="6">Alpha-mannosidase</fullName>
    </submittedName>
</protein>
<dbReference type="AlphaFoldDB" id="A0AAV3EQ10"/>
<keyword evidence="4" id="KW-0326">Glycosidase</keyword>
<dbReference type="Gene3D" id="3.20.110.10">
    <property type="entry name" value="Glycoside hydrolase 38, N terminal domain"/>
    <property type="match status" value="1"/>
</dbReference>
<evidence type="ECO:0000256" key="3">
    <source>
        <dbReference type="ARBA" id="ARBA00022801"/>
    </source>
</evidence>
<keyword evidence="3" id="KW-0378">Hydrolase</keyword>
<comment type="similarity">
    <text evidence="1">Belongs to the glycosyl hydrolase 38 family.</text>
</comment>
<dbReference type="InterPro" id="IPR000602">
    <property type="entry name" value="Glyco_hydro_38_N"/>
</dbReference>
<dbReference type="GO" id="GO:0046872">
    <property type="term" value="F:metal ion binding"/>
    <property type="evidence" value="ECO:0007669"/>
    <property type="project" value="UniProtKB-KW"/>
</dbReference>
<accession>A0AAV3EQ10</accession>
<keyword evidence="2" id="KW-0479">Metal-binding</keyword>
<dbReference type="GO" id="GO:0009313">
    <property type="term" value="P:oligosaccharide catabolic process"/>
    <property type="evidence" value="ECO:0007669"/>
    <property type="project" value="TreeGrafter"/>
</dbReference>
<dbReference type="InterPro" id="IPR011682">
    <property type="entry name" value="Glyco_hydro_38_C"/>
</dbReference>
<dbReference type="InterPro" id="IPR028995">
    <property type="entry name" value="Glyco_hydro_57/38_cen_sf"/>
</dbReference>
<evidence type="ECO:0000256" key="4">
    <source>
        <dbReference type="ARBA" id="ARBA00023295"/>
    </source>
</evidence>
<dbReference type="Gene3D" id="1.20.1270.50">
    <property type="entry name" value="Glycoside hydrolase family 38, central domain"/>
    <property type="match status" value="1"/>
</dbReference>
<dbReference type="PANTHER" id="PTHR46017:SF2">
    <property type="entry name" value="MANNOSYLGLYCERATE HYDROLASE"/>
    <property type="match status" value="1"/>
</dbReference>
<organism evidence="6 7">
    <name type="scientific">Aliivibrio fischeri SR5</name>
    <dbReference type="NCBI Taxonomy" id="1088719"/>
    <lineage>
        <taxon>Bacteria</taxon>
        <taxon>Pseudomonadati</taxon>
        <taxon>Pseudomonadota</taxon>
        <taxon>Gammaproteobacteria</taxon>
        <taxon>Vibrionales</taxon>
        <taxon>Vibrionaceae</taxon>
        <taxon>Aliivibrio</taxon>
    </lineage>
</organism>
<dbReference type="InterPro" id="IPR015341">
    <property type="entry name" value="Glyco_hydro_38_cen"/>
</dbReference>
<dbReference type="InterPro" id="IPR011013">
    <property type="entry name" value="Gal_mutarotase_sf_dom"/>
</dbReference>
<dbReference type="RefSeq" id="WP_005421738.1">
    <property type="nucleotide sequence ID" value="NZ_CM001401.1"/>
</dbReference>
<dbReference type="SUPFAM" id="SSF88713">
    <property type="entry name" value="Glycoside hydrolase/deacetylase"/>
    <property type="match status" value="1"/>
</dbReference>
<dbReference type="InterPro" id="IPR037094">
    <property type="entry name" value="Glyco_hydro_38_cen_sf"/>
</dbReference>
<gene>
    <name evidence="6" type="ORF">VFSR5_A0036</name>
</gene>
<evidence type="ECO:0000259" key="5">
    <source>
        <dbReference type="SMART" id="SM00872"/>
    </source>
</evidence>
<dbReference type="Pfam" id="PF07748">
    <property type="entry name" value="Glyco_hydro_38C"/>
    <property type="match status" value="1"/>
</dbReference>
<dbReference type="CDD" id="cd10815">
    <property type="entry name" value="GH38N_AMII_EcMngB_like"/>
    <property type="match status" value="1"/>
</dbReference>
<reference evidence="6 7" key="1">
    <citation type="journal article" date="2012" name="J. Bacteriol.">
        <title>Draft Genome Sequence of Vibrio fischeri SR5, a Strain Isolated from the Light Organ of the Mediterranean Squid Sepiola robusta.</title>
        <authorList>
            <person name="Gyllborg M.C."/>
            <person name="Sahl J.W."/>
            <person name="Cronin D.C.III."/>
            <person name="Rasko D.A."/>
            <person name="Mandel M.J."/>
        </authorList>
    </citation>
    <scope>NUCLEOTIDE SEQUENCE [LARGE SCALE GENOMIC DNA]</scope>
    <source>
        <strain evidence="6 7">SR5</strain>
    </source>
</reference>
<dbReference type="SUPFAM" id="SSF74650">
    <property type="entry name" value="Galactose mutarotase-like"/>
    <property type="match status" value="1"/>
</dbReference>
<feature type="domain" description="Glycoside hydrolase family 38 central" evidence="5">
    <location>
        <begin position="274"/>
        <end position="352"/>
    </location>
</feature>
<dbReference type="Pfam" id="PF09261">
    <property type="entry name" value="Alpha-mann_mid"/>
    <property type="match status" value="1"/>
</dbReference>
<dbReference type="Pfam" id="PF01074">
    <property type="entry name" value="Glyco_hydro_38N"/>
    <property type="match status" value="1"/>
</dbReference>
<evidence type="ECO:0000313" key="7">
    <source>
        <dbReference type="Proteomes" id="UP000004521"/>
    </source>
</evidence>
<dbReference type="GO" id="GO:0006013">
    <property type="term" value="P:mannose metabolic process"/>
    <property type="evidence" value="ECO:0007669"/>
    <property type="project" value="InterPro"/>
</dbReference>
<dbReference type="InterPro" id="IPR011330">
    <property type="entry name" value="Glyco_hydro/deAcase_b/a-brl"/>
</dbReference>
<dbReference type="GO" id="GO:0030246">
    <property type="term" value="F:carbohydrate binding"/>
    <property type="evidence" value="ECO:0007669"/>
    <property type="project" value="InterPro"/>
</dbReference>
<dbReference type="InterPro" id="IPR027291">
    <property type="entry name" value="Glyco_hydro_38_N_sf"/>
</dbReference>
<dbReference type="Gene3D" id="2.70.98.30">
    <property type="entry name" value="Golgi alpha-mannosidase II, domain 4"/>
    <property type="match status" value="1"/>
</dbReference>
<sequence length="871" mass="98559">MSINKKAYIVPHTHWDREWYFSTEESQVLLVFTMKQMLDELELDDNLPCFVLDGQSVMLEDYLSVMPDETSRVKRLIESGRLLVGPWYTQTDQCVVHGESQIRNLLWGCRDAERFGHVMKIGYVPDSFGQSEQLPQLLQHFTIDKCVFWRGIWEGICPNTEFVWRAPNGSKVTTAALEFGYSAFQGMKPMDDHLDAIDQKMSQRFWPSNREHFLFMGGHDQKPWQSETAAAVDAANTVRPHQYQLGTFEDYFSVTCSGDLEEVQSEMLYGKYSRIHRGIYSTRYDIKKLNSDVENLLINQLEPLLTVANSFGLRYPYGLMEKNWKQLMQSHAHDSIGGCNTDSVNAQVKARITSVKENAERLKDITLKQLADASTKSLDDEFVLVFNPLPYIRDAYVEVELVLPTRAFTLNDNGELIPIEYITCEEVDINAIVQDPTTLGDERFRTWYRHRVVTNVKQLPACGYRNLRVEKLKDSTFVSTVATCPESNDAVIENRKLKVSVDQKGRVALTHISSGQHWENALLLVDGGDDGDNYDFSAPYQDHLVTFEAKPDGVSVERGELHTAIHILYTAVLPKNLDERADKVCSTVQGLELTLMLMKDSDQLEISASIDNQVEEHRLQLHINGGFMKAESIADQPIGLIRRGDDAEALSVWKEQNWTSAPVPIYPMQSVVSGETKIGGLAVMTDGIREYQQYPESIAITLFRSVGYVGKPDLQYRPGRLSGLPDASPDSQLKGIMTFKLALYPFDGNAFEAGLCQRVKTWLTQPIMLHNGVVQRFMIAPPQIDAPNAFSLFDYQHPTLTVSAIKVCEDDDKAIIVRYFNDSNKHTTLGQLPSGWQIDIADGMERAIESASENTEVAPQGMMALRLERQL</sequence>
<evidence type="ECO:0000256" key="2">
    <source>
        <dbReference type="ARBA" id="ARBA00022723"/>
    </source>
</evidence>
<evidence type="ECO:0000256" key="1">
    <source>
        <dbReference type="ARBA" id="ARBA00009792"/>
    </source>
</evidence>
<dbReference type="PANTHER" id="PTHR46017">
    <property type="entry name" value="ALPHA-MANNOSIDASE 2C1"/>
    <property type="match status" value="1"/>
</dbReference>
<comment type="caution">
    <text evidence="6">The sequence shown here is derived from an EMBL/GenBank/DDBJ whole genome shotgun (WGS) entry which is preliminary data.</text>
</comment>
<dbReference type="GO" id="GO:0004559">
    <property type="term" value="F:alpha-mannosidase activity"/>
    <property type="evidence" value="ECO:0007669"/>
    <property type="project" value="InterPro"/>
</dbReference>
<dbReference type="EMBL" id="AHIH01000010">
    <property type="protein sequence ID" value="EHN68739.1"/>
    <property type="molecule type" value="Genomic_DNA"/>
</dbReference>
<dbReference type="SUPFAM" id="SSF88688">
    <property type="entry name" value="Families 57/38 glycoside transferase middle domain"/>
    <property type="match status" value="1"/>
</dbReference>
<name>A0AAV3EQ10_ALIFS</name>
<proteinExistence type="inferred from homology"/>